<dbReference type="PRINTS" id="PR01270">
    <property type="entry name" value="HDASUPER"/>
</dbReference>
<dbReference type="SUPFAM" id="SSF52768">
    <property type="entry name" value="Arginase/deacetylase"/>
    <property type="match status" value="1"/>
</dbReference>
<sequence length="325" mass="35372">MKTAFLTDPRFAEHETGPGHPERAARLTHTLDHLRAQQWFNQLIPVESQLCDERWLRSVHDRTLIERARQACSQGRAYLDSPDVAVSPASFEIALRAAGGVLALTDAVVLGKVNNGFALIRPPGHHAERDVALGFCLFNNIAIAACYLQQEYGLEKIVILDWDVHHGNGTQHSFESDPSIFYISLHQYPHYPGTGAYSETGIGDGSGTTLNCPMPAGSDDSHYEQAFREKILPAVNDYGPDAILISAGFDAHQADPLGGINLSTAFYGWMTERMLETADQHANGRLISVLEGGYALDALAASVSGHLQSLAGISLPDERSSRNAQ</sequence>
<evidence type="ECO:0000259" key="1">
    <source>
        <dbReference type="Pfam" id="PF00850"/>
    </source>
</evidence>
<dbReference type="EMBL" id="CZRL01000097">
    <property type="protein sequence ID" value="CUS53313.1"/>
    <property type="molecule type" value="Genomic_DNA"/>
</dbReference>
<dbReference type="GO" id="GO:0040029">
    <property type="term" value="P:epigenetic regulation of gene expression"/>
    <property type="evidence" value="ECO:0007669"/>
    <property type="project" value="TreeGrafter"/>
</dbReference>
<gene>
    <name evidence="2" type="ORF">MGWOODY_XGa1372</name>
</gene>
<dbReference type="Gene3D" id="3.40.800.20">
    <property type="entry name" value="Histone deacetylase domain"/>
    <property type="match status" value="1"/>
</dbReference>
<reference evidence="2" key="1">
    <citation type="submission" date="2015-10" db="EMBL/GenBank/DDBJ databases">
        <authorList>
            <person name="Gilbert D.G."/>
        </authorList>
    </citation>
    <scope>NUCLEOTIDE SEQUENCE</scope>
</reference>
<dbReference type="AlphaFoldDB" id="A0A160TUP5"/>
<feature type="domain" description="Histone deacetylase" evidence="1">
    <location>
        <begin position="20"/>
        <end position="309"/>
    </location>
</feature>
<dbReference type="InterPro" id="IPR023801">
    <property type="entry name" value="His_deacetylse_dom"/>
</dbReference>
<dbReference type="GO" id="GO:0004407">
    <property type="term" value="F:histone deacetylase activity"/>
    <property type="evidence" value="ECO:0007669"/>
    <property type="project" value="TreeGrafter"/>
</dbReference>
<dbReference type="InterPro" id="IPR000286">
    <property type="entry name" value="HDACs"/>
</dbReference>
<protein>
    <submittedName>
        <fullName evidence="2">Acetylspermidine deacetylase Deacetylases, including yeast histone deacetylase and acetoin utilization protein</fullName>
        <ecNumber evidence="2">3.5.1.48</ecNumber>
    </submittedName>
</protein>
<dbReference type="InterPro" id="IPR037138">
    <property type="entry name" value="His_deacetylse_dom_sf"/>
</dbReference>
<dbReference type="CDD" id="cd09992">
    <property type="entry name" value="HDAC_classII"/>
    <property type="match status" value="1"/>
</dbReference>
<dbReference type="EC" id="3.5.1.48" evidence="2"/>
<dbReference type="GO" id="GO:0047611">
    <property type="term" value="F:acetylspermidine deacetylase activity"/>
    <property type="evidence" value="ECO:0007669"/>
    <property type="project" value="UniProtKB-EC"/>
</dbReference>
<name>A0A160TUP5_9ZZZZ</name>
<evidence type="ECO:0000313" key="2">
    <source>
        <dbReference type="EMBL" id="CUS53313.1"/>
    </source>
</evidence>
<dbReference type="InterPro" id="IPR023696">
    <property type="entry name" value="Ureohydrolase_dom_sf"/>
</dbReference>
<dbReference type="PANTHER" id="PTHR10625">
    <property type="entry name" value="HISTONE DEACETYLASE HDAC1-RELATED"/>
    <property type="match status" value="1"/>
</dbReference>
<dbReference type="Pfam" id="PF00850">
    <property type="entry name" value="Hist_deacetyl"/>
    <property type="match status" value="1"/>
</dbReference>
<dbReference type="PANTHER" id="PTHR10625:SF10">
    <property type="entry name" value="HISTONE DEACETYLASE HDAC1"/>
    <property type="match status" value="1"/>
</dbReference>
<proteinExistence type="predicted"/>
<keyword evidence="2" id="KW-0378">Hydrolase</keyword>
<accession>A0A160TUP5</accession>
<organism evidence="2">
    <name type="scientific">hydrothermal vent metagenome</name>
    <dbReference type="NCBI Taxonomy" id="652676"/>
    <lineage>
        <taxon>unclassified sequences</taxon>
        <taxon>metagenomes</taxon>
        <taxon>ecological metagenomes</taxon>
    </lineage>
</organism>